<dbReference type="AlphaFoldDB" id="A0A453MHV3"/>
<sequence length="77" mass="8064">MAGKEAASLAWAAAACSAAAALRWMRAQKSLVKTKSTKKALTEKAITVVTVFMPMLLGPAGEVIPPPLLLHAEMRCG</sequence>
<dbReference type="Gramene" id="AET5Gv21188500.1">
    <property type="protein sequence ID" value="AET5Gv21188500.1"/>
    <property type="gene ID" value="AET5Gv21188500"/>
</dbReference>
<dbReference type="Proteomes" id="UP000015105">
    <property type="component" value="Chromosome 5D"/>
</dbReference>
<reference evidence="2" key="1">
    <citation type="journal article" date="2014" name="Science">
        <title>Ancient hybridizations among the ancestral genomes of bread wheat.</title>
        <authorList>
            <consortium name="International Wheat Genome Sequencing Consortium,"/>
            <person name="Marcussen T."/>
            <person name="Sandve S.R."/>
            <person name="Heier L."/>
            <person name="Spannagl M."/>
            <person name="Pfeifer M."/>
            <person name="Jakobsen K.S."/>
            <person name="Wulff B.B."/>
            <person name="Steuernagel B."/>
            <person name="Mayer K.F."/>
            <person name="Olsen O.A."/>
        </authorList>
    </citation>
    <scope>NUCLEOTIDE SEQUENCE [LARGE SCALE GENOMIC DNA]</scope>
    <source>
        <strain evidence="2">cv. AL8/78</strain>
    </source>
</reference>
<reference evidence="1" key="5">
    <citation type="journal article" date="2021" name="G3 (Bethesda)">
        <title>Aegilops tauschii genome assembly Aet v5.0 features greater sequence contiguity and improved annotation.</title>
        <authorList>
            <person name="Wang L."/>
            <person name="Zhu T."/>
            <person name="Rodriguez J.C."/>
            <person name="Deal K.R."/>
            <person name="Dubcovsky J."/>
            <person name="McGuire P.E."/>
            <person name="Lux T."/>
            <person name="Spannagl M."/>
            <person name="Mayer K.F.X."/>
            <person name="Baldrich P."/>
            <person name="Meyers B.C."/>
            <person name="Huo N."/>
            <person name="Gu Y.Q."/>
            <person name="Zhou H."/>
            <person name="Devos K.M."/>
            <person name="Bennetzen J.L."/>
            <person name="Unver T."/>
            <person name="Budak H."/>
            <person name="Gulick P.J."/>
            <person name="Galiba G."/>
            <person name="Kalapos B."/>
            <person name="Nelson D.R."/>
            <person name="Li P."/>
            <person name="You F.M."/>
            <person name="Luo M.C."/>
            <person name="Dvorak J."/>
        </authorList>
    </citation>
    <scope>NUCLEOTIDE SEQUENCE [LARGE SCALE GENOMIC DNA]</scope>
    <source>
        <strain evidence="1">cv. AL8/78</strain>
    </source>
</reference>
<evidence type="ECO:0000313" key="1">
    <source>
        <dbReference type="EnsemblPlants" id="AET5Gv21188500.1"/>
    </source>
</evidence>
<evidence type="ECO:0000313" key="2">
    <source>
        <dbReference type="Proteomes" id="UP000015105"/>
    </source>
</evidence>
<keyword evidence="2" id="KW-1185">Reference proteome</keyword>
<reference evidence="1" key="3">
    <citation type="journal article" date="2017" name="Nature">
        <title>Genome sequence of the progenitor of the wheat D genome Aegilops tauschii.</title>
        <authorList>
            <person name="Luo M.C."/>
            <person name="Gu Y.Q."/>
            <person name="Puiu D."/>
            <person name="Wang H."/>
            <person name="Twardziok S.O."/>
            <person name="Deal K.R."/>
            <person name="Huo N."/>
            <person name="Zhu T."/>
            <person name="Wang L."/>
            <person name="Wang Y."/>
            <person name="McGuire P.E."/>
            <person name="Liu S."/>
            <person name="Long H."/>
            <person name="Ramasamy R.K."/>
            <person name="Rodriguez J.C."/>
            <person name="Van S.L."/>
            <person name="Yuan L."/>
            <person name="Wang Z."/>
            <person name="Xia Z."/>
            <person name="Xiao L."/>
            <person name="Anderson O.D."/>
            <person name="Ouyang S."/>
            <person name="Liang Y."/>
            <person name="Zimin A.V."/>
            <person name="Pertea G."/>
            <person name="Qi P."/>
            <person name="Bennetzen J.L."/>
            <person name="Dai X."/>
            <person name="Dawson M.W."/>
            <person name="Muller H.G."/>
            <person name="Kugler K."/>
            <person name="Rivarola-Duarte L."/>
            <person name="Spannagl M."/>
            <person name="Mayer K.F.X."/>
            <person name="Lu F.H."/>
            <person name="Bevan M.W."/>
            <person name="Leroy P."/>
            <person name="Li P."/>
            <person name="You F.M."/>
            <person name="Sun Q."/>
            <person name="Liu Z."/>
            <person name="Lyons E."/>
            <person name="Wicker T."/>
            <person name="Salzberg S.L."/>
            <person name="Devos K.M."/>
            <person name="Dvorak J."/>
        </authorList>
    </citation>
    <scope>NUCLEOTIDE SEQUENCE [LARGE SCALE GENOMIC DNA]</scope>
    <source>
        <strain evidence="1">cv. AL8/78</strain>
    </source>
</reference>
<organism evidence="1 2">
    <name type="scientific">Aegilops tauschii subsp. strangulata</name>
    <name type="common">Goatgrass</name>
    <dbReference type="NCBI Taxonomy" id="200361"/>
    <lineage>
        <taxon>Eukaryota</taxon>
        <taxon>Viridiplantae</taxon>
        <taxon>Streptophyta</taxon>
        <taxon>Embryophyta</taxon>
        <taxon>Tracheophyta</taxon>
        <taxon>Spermatophyta</taxon>
        <taxon>Magnoliopsida</taxon>
        <taxon>Liliopsida</taxon>
        <taxon>Poales</taxon>
        <taxon>Poaceae</taxon>
        <taxon>BOP clade</taxon>
        <taxon>Pooideae</taxon>
        <taxon>Triticodae</taxon>
        <taxon>Triticeae</taxon>
        <taxon>Triticinae</taxon>
        <taxon>Aegilops</taxon>
    </lineage>
</organism>
<reference evidence="1" key="4">
    <citation type="submission" date="2019-03" db="UniProtKB">
        <authorList>
            <consortium name="EnsemblPlants"/>
        </authorList>
    </citation>
    <scope>IDENTIFICATION</scope>
</reference>
<dbReference type="PROSITE" id="PS51257">
    <property type="entry name" value="PROKAR_LIPOPROTEIN"/>
    <property type="match status" value="1"/>
</dbReference>
<dbReference type="EnsemblPlants" id="AET5Gv21188500.1">
    <property type="protein sequence ID" value="AET5Gv21188500.1"/>
    <property type="gene ID" value="AET5Gv21188500"/>
</dbReference>
<protein>
    <submittedName>
        <fullName evidence="1">Uncharacterized protein</fullName>
    </submittedName>
</protein>
<name>A0A453MHV3_AEGTS</name>
<reference evidence="2" key="2">
    <citation type="journal article" date="2017" name="Nat. Plants">
        <title>The Aegilops tauschii genome reveals multiple impacts of transposons.</title>
        <authorList>
            <person name="Zhao G."/>
            <person name="Zou C."/>
            <person name="Li K."/>
            <person name="Wang K."/>
            <person name="Li T."/>
            <person name="Gao L."/>
            <person name="Zhang X."/>
            <person name="Wang H."/>
            <person name="Yang Z."/>
            <person name="Liu X."/>
            <person name="Jiang W."/>
            <person name="Mao L."/>
            <person name="Kong X."/>
            <person name="Jiao Y."/>
            <person name="Jia J."/>
        </authorList>
    </citation>
    <scope>NUCLEOTIDE SEQUENCE [LARGE SCALE GENOMIC DNA]</scope>
    <source>
        <strain evidence="2">cv. AL8/78</strain>
    </source>
</reference>
<accession>A0A453MHV3</accession>
<proteinExistence type="predicted"/>